<reference evidence="1" key="2">
    <citation type="journal article" date="2021" name="Microbiome">
        <title>Successional dynamics and alternative stable states in a saline activated sludge microbial community over 9 years.</title>
        <authorList>
            <person name="Wang Y."/>
            <person name="Ye J."/>
            <person name="Ju F."/>
            <person name="Liu L."/>
            <person name="Boyd J.A."/>
            <person name="Deng Y."/>
            <person name="Parks D.H."/>
            <person name="Jiang X."/>
            <person name="Yin X."/>
            <person name="Woodcroft B.J."/>
            <person name="Tyson G.W."/>
            <person name="Hugenholtz P."/>
            <person name="Polz M.F."/>
            <person name="Zhang T."/>
        </authorList>
    </citation>
    <scope>NUCLEOTIDE SEQUENCE</scope>
    <source>
        <strain evidence="1">HKST-UBA14</strain>
    </source>
</reference>
<protein>
    <submittedName>
        <fullName evidence="1">Uncharacterized protein</fullName>
    </submittedName>
</protein>
<evidence type="ECO:0000313" key="2">
    <source>
        <dbReference type="Proteomes" id="UP000783287"/>
    </source>
</evidence>
<comment type="caution">
    <text evidence="1">The sequence shown here is derived from an EMBL/GenBank/DDBJ whole genome shotgun (WGS) entry which is preliminary data.</text>
</comment>
<dbReference type="Proteomes" id="UP000783287">
    <property type="component" value="Unassembled WGS sequence"/>
</dbReference>
<gene>
    <name evidence="1" type="ORF">KC909_03615</name>
</gene>
<organism evidence="1 2">
    <name type="scientific">Candidatus Dojkabacteria bacterium</name>
    <dbReference type="NCBI Taxonomy" id="2099670"/>
    <lineage>
        <taxon>Bacteria</taxon>
        <taxon>Candidatus Dojkabacteria</taxon>
    </lineage>
</organism>
<evidence type="ECO:0000313" key="1">
    <source>
        <dbReference type="EMBL" id="MCA9383427.1"/>
    </source>
</evidence>
<sequence length="56" mass="6742">MKDIVERKEVWDPDAYRIRIKLGEDEFMFQSPDRATFEEIGLDLLKKTFGRYSDLE</sequence>
<name>A0A955RJ48_9BACT</name>
<proteinExistence type="predicted"/>
<reference evidence="1" key="1">
    <citation type="submission" date="2020-04" db="EMBL/GenBank/DDBJ databases">
        <authorList>
            <person name="Zhang T."/>
        </authorList>
    </citation>
    <scope>NUCLEOTIDE SEQUENCE</scope>
    <source>
        <strain evidence="1">HKST-UBA14</strain>
    </source>
</reference>
<dbReference type="AlphaFoldDB" id="A0A955RJ48"/>
<dbReference type="EMBL" id="JAGQLK010000068">
    <property type="protein sequence ID" value="MCA9383427.1"/>
    <property type="molecule type" value="Genomic_DNA"/>
</dbReference>
<accession>A0A955RJ48</accession>